<evidence type="ECO:0000313" key="11">
    <source>
        <dbReference type="Proteomes" id="UP000663870"/>
    </source>
</evidence>
<dbReference type="AlphaFoldDB" id="A0A813TJT5"/>
<dbReference type="Gene3D" id="3.20.20.10">
    <property type="entry name" value="Alanine racemase"/>
    <property type="match status" value="1"/>
</dbReference>
<evidence type="ECO:0000313" key="9">
    <source>
        <dbReference type="EMBL" id="CAF3903794.1"/>
    </source>
</evidence>
<evidence type="ECO:0000256" key="4">
    <source>
        <dbReference type="ARBA" id="ARBA00023239"/>
    </source>
</evidence>
<dbReference type="GO" id="GO:0004586">
    <property type="term" value="F:ornithine decarboxylase activity"/>
    <property type="evidence" value="ECO:0007669"/>
    <property type="project" value="TreeGrafter"/>
</dbReference>
<proteinExistence type="inferred from homology"/>
<evidence type="ECO:0000313" key="6">
    <source>
        <dbReference type="EMBL" id="CAF0814849.1"/>
    </source>
</evidence>
<evidence type="ECO:0000313" key="7">
    <source>
        <dbReference type="EMBL" id="CAF0859403.1"/>
    </source>
</evidence>
<dbReference type="PANTHER" id="PTHR11482">
    <property type="entry name" value="ARGININE/DIAMINOPIMELATE/ORNITHINE DECARBOXYLASE"/>
    <property type="match status" value="1"/>
</dbReference>
<dbReference type="Pfam" id="PF02784">
    <property type="entry name" value="Orn_Arg_deC_N"/>
    <property type="match status" value="1"/>
</dbReference>
<dbReference type="InterPro" id="IPR002433">
    <property type="entry name" value="Orn_de-COase"/>
</dbReference>
<dbReference type="SUPFAM" id="SSF51419">
    <property type="entry name" value="PLP-binding barrel"/>
    <property type="match status" value="1"/>
</dbReference>
<evidence type="ECO:0000256" key="3">
    <source>
        <dbReference type="ARBA" id="ARBA00022898"/>
    </source>
</evidence>
<keyword evidence="3" id="KW-0663">Pyridoxal phosphate</keyword>
<reference evidence="6" key="1">
    <citation type="submission" date="2021-02" db="EMBL/GenBank/DDBJ databases">
        <authorList>
            <person name="Nowell W R."/>
        </authorList>
    </citation>
    <scope>NUCLEOTIDE SEQUENCE</scope>
</reference>
<dbReference type="Proteomes" id="UP000663854">
    <property type="component" value="Unassembled WGS sequence"/>
</dbReference>
<protein>
    <recommendedName>
        <fullName evidence="5">Orn/DAP/Arg decarboxylase 2 N-terminal domain-containing protein</fullName>
    </recommendedName>
</protein>
<organism evidence="6 10">
    <name type="scientific">Rotaria sordida</name>
    <dbReference type="NCBI Taxonomy" id="392033"/>
    <lineage>
        <taxon>Eukaryota</taxon>
        <taxon>Metazoa</taxon>
        <taxon>Spiralia</taxon>
        <taxon>Gnathifera</taxon>
        <taxon>Rotifera</taxon>
        <taxon>Eurotatoria</taxon>
        <taxon>Bdelloidea</taxon>
        <taxon>Philodinida</taxon>
        <taxon>Philodinidae</taxon>
        <taxon>Rotaria</taxon>
    </lineage>
</organism>
<comment type="caution">
    <text evidence="6">The sequence shown here is derived from an EMBL/GenBank/DDBJ whole genome shotgun (WGS) entry which is preliminary data.</text>
</comment>
<dbReference type="Proteomes" id="UP000663874">
    <property type="component" value="Unassembled WGS sequence"/>
</dbReference>
<keyword evidence="11" id="KW-1185">Reference proteome</keyword>
<dbReference type="GO" id="GO:0033387">
    <property type="term" value="P:putrescine biosynthetic process from arginine, via ornithine"/>
    <property type="evidence" value="ECO:0007669"/>
    <property type="project" value="TreeGrafter"/>
</dbReference>
<dbReference type="InterPro" id="IPR029066">
    <property type="entry name" value="PLP-binding_barrel"/>
</dbReference>
<sequence>MNSEAFVDTIRKARQIINHSNQLAFDMNLMDIDGGFLGNVGTDALFKALIAAINCALDKHFLLSCGVQILAEPAYYYVASAENYLCWRVLFYLNCEKMFNKLSTNRML</sequence>
<feature type="domain" description="Orn/DAP/Arg decarboxylase 2 N-terminal" evidence="5">
    <location>
        <begin position="2"/>
        <end position="79"/>
    </location>
</feature>
<dbReference type="PANTHER" id="PTHR11482:SF6">
    <property type="entry name" value="ORNITHINE DECARBOXYLASE 1-RELATED"/>
    <property type="match status" value="1"/>
</dbReference>
<comment type="similarity">
    <text evidence="2">Belongs to the Orn/Lys/Arg decarboxylase class-II family.</text>
</comment>
<gene>
    <name evidence="9" type="ORF">FNK824_LOCUS20721</name>
    <name evidence="7" type="ORF">JXQ802_LOCUS7106</name>
    <name evidence="6" type="ORF">PYM288_LOCUS5283</name>
    <name evidence="8" type="ORF">SEV965_LOCUS11151</name>
</gene>
<comment type="cofactor">
    <cofactor evidence="1">
        <name>pyridoxal 5'-phosphate</name>
        <dbReference type="ChEBI" id="CHEBI:597326"/>
    </cofactor>
</comment>
<name>A0A813TJT5_9BILA</name>
<evidence type="ECO:0000313" key="8">
    <source>
        <dbReference type="EMBL" id="CAF1008208.1"/>
    </source>
</evidence>
<dbReference type="Proteomes" id="UP000663870">
    <property type="component" value="Unassembled WGS sequence"/>
</dbReference>
<evidence type="ECO:0000313" key="10">
    <source>
        <dbReference type="Proteomes" id="UP000663854"/>
    </source>
</evidence>
<dbReference type="EMBL" id="CAJNOH010000052">
    <property type="protein sequence ID" value="CAF0814849.1"/>
    <property type="molecule type" value="Genomic_DNA"/>
</dbReference>
<evidence type="ECO:0000256" key="1">
    <source>
        <dbReference type="ARBA" id="ARBA00001933"/>
    </source>
</evidence>
<dbReference type="Proteomes" id="UP000663889">
    <property type="component" value="Unassembled WGS sequence"/>
</dbReference>
<keyword evidence="4" id="KW-0456">Lyase</keyword>
<evidence type="ECO:0000259" key="5">
    <source>
        <dbReference type="Pfam" id="PF02784"/>
    </source>
</evidence>
<accession>A0A813TJT5</accession>
<dbReference type="EMBL" id="CAJNOU010000474">
    <property type="protein sequence ID" value="CAF1008208.1"/>
    <property type="molecule type" value="Genomic_DNA"/>
</dbReference>
<dbReference type="EMBL" id="CAJOBE010003846">
    <property type="protein sequence ID" value="CAF3903794.1"/>
    <property type="molecule type" value="Genomic_DNA"/>
</dbReference>
<evidence type="ECO:0000256" key="2">
    <source>
        <dbReference type="ARBA" id="ARBA00008872"/>
    </source>
</evidence>
<dbReference type="InterPro" id="IPR022644">
    <property type="entry name" value="De-COase2_N"/>
</dbReference>
<dbReference type="EMBL" id="CAJNOL010000116">
    <property type="protein sequence ID" value="CAF0859403.1"/>
    <property type="molecule type" value="Genomic_DNA"/>
</dbReference>
<dbReference type="GO" id="GO:0005737">
    <property type="term" value="C:cytoplasm"/>
    <property type="evidence" value="ECO:0007669"/>
    <property type="project" value="TreeGrafter"/>
</dbReference>